<dbReference type="AlphaFoldDB" id="A0A2J6PIQ6"/>
<feature type="region of interest" description="Disordered" evidence="1">
    <location>
        <begin position="96"/>
        <end position="154"/>
    </location>
</feature>
<evidence type="ECO:0000313" key="3">
    <source>
        <dbReference type="Proteomes" id="UP000235672"/>
    </source>
</evidence>
<reference evidence="2 3" key="1">
    <citation type="submission" date="2016-05" db="EMBL/GenBank/DDBJ databases">
        <title>A degradative enzymes factory behind the ericoid mycorrhizal symbiosis.</title>
        <authorList>
            <consortium name="DOE Joint Genome Institute"/>
            <person name="Martino E."/>
            <person name="Morin E."/>
            <person name="Grelet G."/>
            <person name="Kuo A."/>
            <person name="Kohler A."/>
            <person name="Daghino S."/>
            <person name="Barry K."/>
            <person name="Choi C."/>
            <person name="Cichocki N."/>
            <person name="Clum A."/>
            <person name="Copeland A."/>
            <person name="Hainaut M."/>
            <person name="Haridas S."/>
            <person name="Labutti K."/>
            <person name="Lindquist E."/>
            <person name="Lipzen A."/>
            <person name="Khouja H.-R."/>
            <person name="Murat C."/>
            <person name="Ohm R."/>
            <person name="Olson A."/>
            <person name="Spatafora J."/>
            <person name="Veneault-Fourrey C."/>
            <person name="Henrissat B."/>
            <person name="Grigoriev I."/>
            <person name="Martin F."/>
            <person name="Perotto S."/>
        </authorList>
    </citation>
    <scope>NUCLEOTIDE SEQUENCE [LARGE SCALE GENOMIC DNA]</scope>
    <source>
        <strain evidence="2 3">UAMH 7357</strain>
    </source>
</reference>
<name>A0A2J6PIQ6_9HELO</name>
<proteinExistence type="predicted"/>
<sequence length="154" mass="18229">MRIEMDPEAYPGKRRDPLNWKMEYGNRSNPDYQYMDTAGYQNFEEILLKRKPQITWITIHIRYSIKFDPNKTPLLEEKTTKVSKAEKRIHLINMAAEDLSTDSNSTDSDSNSHTRMSKTELIRHLKKKAQKRFRRAKAKTDRARLKARITVTSR</sequence>
<dbReference type="EMBL" id="KZ613526">
    <property type="protein sequence ID" value="PMD13925.1"/>
    <property type="molecule type" value="Genomic_DNA"/>
</dbReference>
<feature type="compositionally biased region" description="Low complexity" evidence="1">
    <location>
        <begin position="101"/>
        <end position="111"/>
    </location>
</feature>
<accession>A0A2J6PIQ6</accession>
<keyword evidence="3" id="KW-1185">Reference proteome</keyword>
<dbReference type="Proteomes" id="UP000235672">
    <property type="component" value="Unassembled WGS sequence"/>
</dbReference>
<organism evidence="2 3">
    <name type="scientific">Hyaloscypha hepaticicola</name>
    <dbReference type="NCBI Taxonomy" id="2082293"/>
    <lineage>
        <taxon>Eukaryota</taxon>
        <taxon>Fungi</taxon>
        <taxon>Dikarya</taxon>
        <taxon>Ascomycota</taxon>
        <taxon>Pezizomycotina</taxon>
        <taxon>Leotiomycetes</taxon>
        <taxon>Helotiales</taxon>
        <taxon>Hyaloscyphaceae</taxon>
        <taxon>Hyaloscypha</taxon>
    </lineage>
</organism>
<gene>
    <name evidence="2" type="ORF">NA56DRAFT_410764</name>
</gene>
<protein>
    <submittedName>
        <fullName evidence="2">Uncharacterized protein</fullName>
    </submittedName>
</protein>
<evidence type="ECO:0000313" key="2">
    <source>
        <dbReference type="EMBL" id="PMD13925.1"/>
    </source>
</evidence>
<feature type="compositionally biased region" description="Basic residues" evidence="1">
    <location>
        <begin position="124"/>
        <end position="137"/>
    </location>
</feature>
<evidence type="ECO:0000256" key="1">
    <source>
        <dbReference type="SAM" id="MobiDB-lite"/>
    </source>
</evidence>